<evidence type="ECO:0000313" key="8">
    <source>
        <dbReference type="EMBL" id="MCW3482972.1"/>
    </source>
</evidence>
<feature type="transmembrane region" description="Helical" evidence="6">
    <location>
        <begin position="26"/>
        <end position="47"/>
    </location>
</feature>
<dbReference type="NCBIfam" id="TIGR02227">
    <property type="entry name" value="sigpep_I_bact"/>
    <property type="match status" value="1"/>
</dbReference>
<comment type="subcellular location">
    <subcellularLocation>
        <location evidence="6">Membrane</location>
        <topology evidence="6">Single-pass type II membrane protein</topology>
    </subcellularLocation>
</comment>
<organism evidence="8 9">
    <name type="scientific">Chitinophaga nivalis</name>
    <dbReference type="NCBI Taxonomy" id="2991709"/>
    <lineage>
        <taxon>Bacteria</taxon>
        <taxon>Pseudomonadati</taxon>
        <taxon>Bacteroidota</taxon>
        <taxon>Chitinophagia</taxon>
        <taxon>Chitinophagales</taxon>
        <taxon>Chitinophagaceae</taxon>
        <taxon>Chitinophaga</taxon>
    </lineage>
</organism>
<comment type="caution">
    <text evidence="8">The sequence shown here is derived from an EMBL/GenBank/DDBJ whole genome shotgun (WGS) entry which is preliminary data.</text>
</comment>
<comment type="similarity">
    <text evidence="2 6">Belongs to the peptidase S26 family.</text>
</comment>
<keyword evidence="6" id="KW-0812">Transmembrane</keyword>
<dbReference type="GO" id="GO:0009003">
    <property type="term" value="F:signal peptidase activity"/>
    <property type="evidence" value="ECO:0007669"/>
    <property type="project" value="UniProtKB-EC"/>
</dbReference>
<keyword evidence="5 6" id="KW-0378">Hydrolase</keyword>
<evidence type="ECO:0000256" key="1">
    <source>
        <dbReference type="ARBA" id="ARBA00000677"/>
    </source>
</evidence>
<dbReference type="InterPro" id="IPR000223">
    <property type="entry name" value="Pept_S26A_signal_pept_1"/>
</dbReference>
<dbReference type="InterPro" id="IPR019758">
    <property type="entry name" value="Pept_S26A_signal_pept_1_CS"/>
</dbReference>
<name>A0ABT3IG78_9BACT</name>
<dbReference type="InterPro" id="IPR036286">
    <property type="entry name" value="LexA/Signal_pep-like_sf"/>
</dbReference>
<evidence type="ECO:0000256" key="3">
    <source>
        <dbReference type="ARBA" id="ARBA00013208"/>
    </source>
</evidence>
<evidence type="ECO:0000256" key="2">
    <source>
        <dbReference type="ARBA" id="ARBA00009370"/>
    </source>
</evidence>
<evidence type="ECO:0000313" key="9">
    <source>
        <dbReference type="Proteomes" id="UP001207742"/>
    </source>
</evidence>
<dbReference type="InterPro" id="IPR019533">
    <property type="entry name" value="Peptidase_S26"/>
</dbReference>
<evidence type="ECO:0000256" key="5">
    <source>
        <dbReference type="ARBA" id="ARBA00022801"/>
    </source>
</evidence>
<comment type="catalytic activity">
    <reaction evidence="1 6">
        <text>Cleavage of hydrophobic, N-terminal signal or leader sequences from secreted and periplasmic proteins.</text>
        <dbReference type="EC" id="3.4.21.89"/>
    </reaction>
</comment>
<proteinExistence type="inferred from homology"/>
<dbReference type="RefSeq" id="WP_264727832.1">
    <property type="nucleotide sequence ID" value="NZ_JAPDNR010000001.1"/>
</dbReference>
<dbReference type="PANTHER" id="PTHR43390">
    <property type="entry name" value="SIGNAL PEPTIDASE I"/>
    <property type="match status" value="1"/>
</dbReference>
<dbReference type="SUPFAM" id="SSF51306">
    <property type="entry name" value="LexA/Signal peptidase"/>
    <property type="match status" value="1"/>
</dbReference>
<reference evidence="8 9" key="1">
    <citation type="submission" date="2022-10" db="EMBL/GenBank/DDBJ databases">
        <title>Chitinophaga nivalis PC15 sp. nov., isolated from Pyeongchang county, South Korea.</title>
        <authorList>
            <person name="Trinh H.N."/>
        </authorList>
    </citation>
    <scope>NUCLEOTIDE SEQUENCE [LARGE SCALE GENOMIC DNA]</scope>
    <source>
        <strain evidence="8 9">PC14</strain>
    </source>
</reference>
<dbReference type="Gene3D" id="2.10.109.10">
    <property type="entry name" value="Umud Fragment, subunit A"/>
    <property type="match status" value="2"/>
</dbReference>
<dbReference type="EMBL" id="JAPDNS010000001">
    <property type="protein sequence ID" value="MCW3482972.1"/>
    <property type="molecule type" value="Genomic_DNA"/>
</dbReference>
<dbReference type="CDD" id="cd06530">
    <property type="entry name" value="S26_SPase_I"/>
    <property type="match status" value="2"/>
</dbReference>
<evidence type="ECO:0000259" key="7">
    <source>
        <dbReference type="Pfam" id="PF10502"/>
    </source>
</evidence>
<keyword evidence="6" id="KW-0472">Membrane</keyword>
<keyword evidence="9" id="KW-1185">Reference proteome</keyword>
<accession>A0ABT3IG78</accession>
<sequence length="394" mass="46038">MNFAFRRKKQEESVRKKSRIREWTEAALFAVVAATFIRTFIFEAYVIPSSSMERTLLVHDYLFVSKISYGPRIPMTPLAWPFTHHTLPFTKQTKAFSTAVQWPYMRLPGLSGVQRNDVVVFNYPCGDTVLKDQQGNDVDYYPNIRSVGDSALKKIYPLPPVVRPVDKRENWIKRCVAVPGDSLQIKDGMIYINGKKGFIPPASMAEYLVVMPNHHPMNEKKMLALDIHSDARPTGDSTEFIYNLTQANVDTLRGLGARIKRRLMDWWDGRVFPFDTDRYPWNQDQMGPLYIPQKGVTIHIDTLVLPLYQRIIDTYEQNQLQVKNGKIFINHQETTTYTFKMNYYWMMGDNRNGSTDSRFWGFVPEDHVVGKAWIIWLSYQENRLRWSRLFTVIR</sequence>
<evidence type="ECO:0000256" key="4">
    <source>
        <dbReference type="ARBA" id="ARBA00019232"/>
    </source>
</evidence>
<dbReference type="EC" id="3.4.21.89" evidence="3 6"/>
<dbReference type="Proteomes" id="UP001207742">
    <property type="component" value="Unassembled WGS sequence"/>
</dbReference>
<feature type="domain" description="Peptidase S26" evidence="7">
    <location>
        <begin position="326"/>
        <end position="376"/>
    </location>
</feature>
<dbReference type="Pfam" id="PF10502">
    <property type="entry name" value="Peptidase_S26"/>
    <property type="match status" value="2"/>
</dbReference>
<dbReference type="PROSITE" id="PS00761">
    <property type="entry name" value="SPASE_I_3"/>
    <property type="match status" value="1"/>
</dbReference>
<protein>
    <recommendedName>
        <fullName evidence="4 6">Signal peptidase I</fullName>
        <ecNumber evidence="3 6">3.4.21.89</ecNumber>
    </recommendedName>
</protein>
<keyword evidence="6" id="KW-0645">Protease</keyword>
<dbReference type="PRINTS" id="PR00727">
    <property type="entry name" value="LEADERPTASE"/>
</dbReference>
<dbReference type="PANTHER" id="PTHR43390:SF1">
    <property type="entry name" value="CHLOROPLAST PROCESSING PEPTIDASE"/>
    <property type="match status" value="1"/>
</dbReference>
<gene>
    <name evidence="8" type="primary">lepB</name>
    <name evidence="8" type="ORF">OL497_03670</name>
</gene>
<keyword evidence="6" id="KW-1133">Transmembrane helix</keyword>
<evidence type="ECO:0000256" key="6">
    <source>
        <dbReference type="RuleBase" id="RU362042"/>
    </source>
</evidence>
<feature type="domain" description="Peptidase S26" evidence="7">
    <location>
        <begin position="20"/>
        <end position="196"/>
    </location>
</feature>